<comment type="caution">
    <text evidence="3">The sequence shown here is derived from an EMBL/GenBank/DDBJ whole genome shotgun (WGS) entry which is preliminary data.</text>
</comment>
<feature type="chain" id="PRO_5005251964" description="Thioredoxin-like fold domain-containing protein" evidence="1">
    <location>
        <begin position="22"/>
        <end position="182"/>
    </location>
</feature>
<sequence>MSKIKVFLVSLFLMVTGSVQATPQTQLERVQVTIYSDYLCRYCREQYSVLKSLPDAILGVMDIEYRDYPIRGKASNEIAIMMNMIKMKNEQAYHEIHDQLMMLPMVGDRSDVEAFVRLSSSYVGLDEIAPYLSNASDKVDTDLRMGRSAGITVTPTLFINGTRFDGMLNADQLIEALSYAIN</sequence>
<dbReference type="Proteomes" id="UP000036097">
    <property type="component" value="Unassembled WGS sequence"/>
</dbReference>
<keyword evidence="4" id="KW-1185">Reference proteome</keyword>
<dbReference type="InterPro" id="IPR036249">
    <property type="entry name" value="Thioredoxin-like_sf"/>
</dbReference>
<dbReference type="RefSeq" id="WP_047880520.1">
    <property type="nucleotide sequence ID" value="NZ_LDOT01000032.1"/>
</dbReference>
<proteinExistence type="predicted"/>
<dbReference type="Gene3D" id="3.40.30.10">
    <property type="entry name" value="Glutaredoxin"/>
    <property type="match status" value="1"/>
</dbReference>
<dbReference type="Pfam" id="PF13462">
    <property type="entry name" value="Thioredoxin_4"/>
    <property type="match status" value="1"/>
</dbReference>
<dbReference type="OrthoDB" id="9808135at2"/>
<dbReference type="InterPro" id="IPR012336">
    <property type="entry name" value="Thioredoxin-like_fold"/>
</dbReference>
<evidence type="ECO:0000259" key="2">
    <source>
        <dbReference type="Pfam" id="PF13462"/>
    </source>
</evidence>
<dbReference type="PATRIC" id="fig|1195763.3.peg.4109"/>
<dbReference type="AlphaFoldDB" id="A0A0J1GVT2"/>
<protein>
    <recommendedName>
        <fullName evidence="2">Thioredoxin-like fold domain-containing protein</fullName>
    </recommendedName>
</protein>
<evidence type="ECO:0000313" key="3">
    <source>
        <dbReference type="EMBL" id="KLV03559.1"/>
    </source>
</evidence>
<feature type="signal peptide" evidence="1">
    <location>
        <begin position="1"/>
        <end position="21"/>
    </location>
</feature>
<gene>
    <name evidence="3" type="ORF">ABT56_19215</name>
</gene>
<dbReference type="EMBL" id="LDOT01000032">
    <property type="protein sequence ID" value="KLV03559.1"/>
    <property type="molecule type" value="Genomic_DNA"/>
</dbReference>
<name>A0A0J1GVT2_9GAMM</name>
<reference evidence="3 4" key="1">
    <citation type="submission" date="2015-05" db="EMBL/GenBank/DDBJ databases">
        <title>Photobacterium galathea sp. nov.</title>
        <authorList>
            <person name="Machado H."/>
            <person name="Gram L."/>
        </authorList>
    </citation>
    <scope>NUCLEOTIDE SEQUENCE [LARGE SCALE GENOMIC DNA]</scope>
    <source>
        <strain evidence="3 4">CGMCC 1.12159</strain>
    </source>
</reference>
<dbReference type="STRING" id="1195763.ABT56_19215"/>
<dbReference type="SUPFAM" id="SSF52833">
    <property type="entry name" value="Thioredoxin-like"/>
    <property type="match status" value="1"/>
</dbReference>
<evidence type="ECO:0000256" key="1">
    <source>
        <dbReference type="SAM" id="SignalP"/>
    </source>
</evidence>
<evidence type="ECO:0000313" key="4">
    <source>
        <dbReference type="Proteomes" id="UP000036097"/>
    </source>
</evidence>
<feature type="domain" description="Thioredoxin-like fold" evidence="2">
    <location>
        <begin position="30"/>
        <end position="177"/>
    </location>
</feature>
<accession>A0A0J1GVT2</accession>
<organism evidence="3 4">
    <name type="scientific">Photobacterium aquae</name>
    <dbReference type="NCBI Taxonomy" id="1195763"/>
    <lineage>
        <taxon>Bacteria</taxon>
        <taxon>Pseudomonadati</taxon>
        <taxon>Pseudomonadota</taxon>
        <taxon>Gammaproteobacteria</taxon>
        <taxon>Vibrionales</taxon>
        <taxon>Vibrionaceae</taxon>
        <taxon>Photobacterium</taxon>
    </lineage>
</organism>
<keyword evidence="1" id="KW-0732">Signal</keyword>